<dbReference type="PANTHER" id="PTHR12169:SF6">
    <property type="entry name" value="AFG1-LIKE ATPASE"/>
    <property type="match status" value="1"/>
</dbReference>
<keyword evidence="3" id="KW-0132">Cell division</keyword>
<dbReference type="InterPro" id="IPR005654">
    <property type="entry name" value="ATPase_AFG1-like"/>
</dbReference>
<dbReference type="Gene3D" id="3.40.50.300">
    <property type="entry name" value="P-loop containing nucleotide triphosphate hydrolases"/>
    <property type="match status" value="1"/>
</dbReference>
<dbReference type="PANTHER" id="PTHR12169">
    <property type="entry name" value="ATPASE N2B"/>
    <property type="match status" value="1"/>
</dbReference>
<protein>
    <submittedName>
        <fullName evidence="3">Cell division protein ZapE</fullName>
    </submittedName>
</protein>
<dbReference type="EMBL" id="VJOY01000002">
    <property type="protein sequence ID" value="TRX76185.1"/>
    <property type="molecule type" value="Genomic_DNA"/>
</dbReference>
<evidence type="ECO:0000256" key="1">
    <source>
        <dbReference type="ARBA" id="ARBA00022741"/>
    </source>
</evidence>
<dbReference type="GO" id="GO:0016887">
    <property type="term" value="F:ATP hydrolysis activity"/>
    <property type="evidence" value="ECO:0007669"/>
    <property type="project" value="InterPro"/>
</dbReference>
<keyword evidence="4" id="KW-1185">Reference proteome</keyword>
<dbReference type="RefSeq" id="WP_143486813.1">
    <property type="nucleotide sequence ID" value="NZ_VJOY01000002.1"/>
</dbReference>
<organism evidence="3 4">
    <name type="scientific">Pseudomonas mangiferae</name>
    <dbReference type="NCBI Taxonomy" id="2593654"/>
    <lineage>
        <taxon>Bacteria</taxon>
        <taxon>Pseudomonadati</taxon>
        <taxon>Pseudomonadota</taxon>
        <taxon>Gammaproteobacteria</taxon>
        <taxon>Pseudomonadales</taxon>
        <taxon>Pseudomonadaceae</taxon>
        <taxon>Pseudomonas</taxon>
    </lineage>
</organism>
<dbReference type="Proteomes" id="UP000315235">
    <property type="component" value="Unassembled WGS sequence"/>
</dbReference>
<reference evidence="3 4" key="1">
    <citation type="submission" date="2019-07" db="EMBL/GenBank/DDBJ databases">
        <title>Pseudomonas mangiferae sp. nov., isolated from bark of mango tree in Thailand.</title>
        <authorList>
            <person name="Srisuk N."/>
            <person name="Anurat P."/>
        </authorList>
    </citation>
    <scope>NUCLEOTIDE SEQUENCE [LARGE SCALE GENOMIC DNA]</scope>
    <source>
        <strain evidence="3 4">DMKU_BBB3-04</strain>
    </source>
</reference>
<dbReference type="GO" id="GO:0005524">
    <property type="term" value="F:ATP binding"/>
    <property type="evidence" value="ECO:0007669"/>
    <property type="project" value="UniProtKB-KW"/>
</dbReference>
<comment type="caution">
    <text evidence="3">The sequence shown here is derived from an EMBL/GenBank/DDBJ whole genome shotgun (WGS) entry which is preliminary data.</text>
</comment>
<name>A0A553H372_9PSED</name>
<dbReference type="Pfam" id="PF03969">
    <property type="entry name" value="AFG1_ATPase"/>
    <property type="match status" value="1"/>
</dbReference>
<proteinExistence type="predicted"/>
<dbReference type="SUPFAM" id="SSF52540">
    <property type="entry name" value="P-loop containing nucleoside triphosphate hydrolases"/>
    <property type="match status" value="1"/>
</dbReference>
<evidence type="ECO:0000256" key="2">
    <source>
        <dbReference type="ARBA" id="ARBA00022840"/>
    </source>
</evidence>
<dbReference type="GO" id="GO:0032153">
    <property type="term" value="C:cell division site"/>
    <property type="evidence" value="ECO:0007669"/>
    <property type="project" value="TreeGrafter"/>
</dbReference>
<dbReference type="OrthoDB" id="9774491at2"/>
<evidence type="ECO:0000313" key="3">
    <source>
        <dbReference type="EMBL" id="TRX76185.1"/>
    </source>
</evidence>
<accession>A0A553H372</accession>
<evidence type="ECO:0000313" key="4">
    <source>
        <dbReference type="Proteomes" id="UP000315235"/>
    </source>
</evidence>
<sequence length="356" mass="40008">MTPTAPGATLIAAMQRTASGRGYTLDPFQLAAIDRLGRMADELLVPPRRDTPRSLYLWGPVGRGKSFLLDGFFDAMPLAQKRRVHFHAFFRELHQRMFEHADSGNAMEAALEQMLGDCRLLCFDEFHLHDIGDAMLISRLFKAIFARGVVLLTTSNYPPDGLLPNPLYHERFLPTIELIEQRMDILSIAGEVDYRGLESAEPDPFHQGAYLCPGNEAQREALGLPRRPTGGQDLQVGHRLLRVLSVDGQTLQFSFKHLCEGPTATMDYLALVAEHDRWILEDLPRLSSASPAAQQRFINLIDVLYDRRCQLFLISALPLQEALNSAEVADISRTRSRLSQLRQIPVIEDSLTTSDM</sequence>
<keyword evidence="2" id="KW-0067">ATP-binding</keyword>
<dbReference type="GO" id="GO:0051301">
    <property type="term" value="P:cell division"/>
    <property type="evidence" value="ECO:0007669"/>
    <property type="project" value="UniProtKB-KW"/>
</dbReference>
<dbReference type="InterPro" id="IPR027417">
    <property type="entry name" value="P-loop_NTPase"/>
</dbReference>
<gene>
    <name evidence="3" type="primary">zapE</name>
    <name evidence="3" type="ORF">FM069_03075</name>
</gene>
<dbReference type="AlphaFoldDB" id="A0A553H372"/>
<dbReference type="NCBIfam" id="NF040713">
    <property type="entry name" value="ZapE"/>
    <property type="match status" value="1"/>
</dbReference>
<keyword evidence="3" id="KW-0131">Cell cycle</keyword>
<dbReference type="GO" id="GO:0005737">
    <property type="term" value="C:cytoplasm"/>
    <property type="evidence" value="ECO:0007669"/>
    <property type="project" value="TreeGrafter"/>
</dbReference>
<keyword evidence="1" id="KW-0547">Nucleotide-binding</keyword>